<keyword evidence="1" id="KW-0472">Membrane</keyword>
<feature type="transmembrane region" description="Helical" evidence="1">
    <location>
        <begin position="36"/>
        <end position="59"/>
    </location>
</feature>
<dbReference type="EMBL" id="JAUIZM010000008">
    <property type="protein sequence ID" value="KAK1367552.1"/>
    <property type="molecule type" value="Genomic_DNA"/>
</dbReference>
<keyword evidence="1" id="KW-0812">Transmembrane</keyword>
<evidence type="ECO:0000313" key="2">
    <source>
        <dbReference type="EMBL" id="KAK1367552.1"/>
    </source>
</evidence>
<evidence type="ECO:0000256" key="1">
    <source>
        <dbReference type="SAM" id="Phobius"/>
    </source>
</evidence>
<reference evidence="2" key="2">
    <citation type="submission" date="2023-05" db="EMBL/GenBank/DDBJ databases">
        <authorList>
            <person name="Schelkunov M.I."/>
        </authorList>
    </citation>
    <scope>NUCLEOTIDE SEQUENCE</scope>
    <source>
        <strain evidence="2">Hsosn_3</strain>
        <tissue evidence="2">Leaf</tissue>
    </source>
</reference>
<dbReference type="Proteomes" id="UP001237642">
    <property type="component" value="Unassembled WGS sequence"/>
</dbReference>
<evidence type="ECO:0008006" key="4">
    <source>
        <dbReference type="Google" id="ProtNLM"/>
    </source>
</evidence>
<evidence type="ECO:0000313" key="3">
    <source>
        <dbReference type="Proteomes" id="UP001237642"/>
    </source>
</evidence>
<dbReference type="InterPro" id="IPR055301">
    <property type="entry name" value="Lea14-like_2"/>
</dbReference>
<dbReference type="PANTHER" id="PTHR31852">
    <property type="entry name" value="LATE EMBRYOGENESIS ABUNDANT (LEA) HYDROXYPROLINE-RICH GLYCOPROTEIN FAMILY"/>
    <property type="match status" value="1"/>
</dbReference>
<keyword evidence="1" id="KW-1133">Transmembrane helix</keyword>
<accession>A0AAD8HHS1</accession>
<name>A0AAD8HHS1_9APIA</name>
<keyword evidence="3" id="KW-1185">Reference proteome</keyword>
<sequence>MANYEQERPLAPEGHRISIHRDDNDKKHYGHSCLKCCGCALVVFGIVGMTMLILMLTVFKVKDPTMKLNYVTLKGLESANLFNLLPSTNITIEADMSIKNPNAAAFKFKNAVTAGEMPVSTRSSIQGKVEVLNIIKKTVGVKLDCSLTVVLASQNFKDLNCKRSVSI</sequence>
<reference evidence="2" key="1">
    <citation type="submission" date="2023-02" db="EMBL/GenBank/DDBJ databases">
        <title>Genome of toxic invasive species Heracleum sosnowskyi carries increased number of genes despite the absence of recent whole-genome duplications.</title>
        <authorList>
            <person name="Schelkunov M."/>
            <person name="Shtratnikova V."/>
            <person name="Makarenko M."/>
            <person name="Klepikova A."/>
            <person name="Omelchenko D."/>
            <person name="Novikova G."/>
            <person name="Obukhova E."/>
            <person name="Bogdanov V."/>
            <person name="Penin A."/>
            <person name="Logacheva M."/>
        </authorList>
    </citation>
    <scope>NUCLEOTIDE SEQUENCE</scope>
    <source>
        <strain evidence="2">Hsosn_3</strain>
        <tissue evidence="2">Leaf</tissue>
    </source>
</reference>
<proteinExistence type="predicted"/>
<comment type="caution">
    <text evidence="2">The sequence shown here is derived from an EMBL/GenBank/DDBJ whole genome shotgun (WGS) entry which is preliminary data.</text>
</comment>
<gene>
    <name evidence="2" type="ORF">POM88_033644</name>
</gene>
<organism evidence="2 3">
    <name type="scientific">Heracleum sosnowskyi</name>
    <dbReference type="NCBI Taxonomy" id="360622"/>
    <lineage>
        <taxon>Eukaryota</taxon>
        <taxon>Viridiplantae</taxon>
        <taxon>Streptophyta</taxon>
        <taxon>Embryophyta</taxon>
        <taxon>Tracheophyta</taxon>
        <taxon>Spermatophyta</taxon>
        <taxon>Magnoliopsida</taxon>
        <taxon>eudicotyledons</taxon>
        <taxon>Gunneridae</taxon>
        <taxon>Pentapetalae</taxon>
        <taxon>asterids</taxon>
        <taxon>campanulids</taxon>
        <taxon>Apiales</taxon>
        <taxon>Apiaceae</taxon>
        <taxon>Apioideae</taxon>
        <taxon>apioid superclade</taxon>
        <taxon>Tordylieae</taxon>
        <taxon>Tordyliinae</taxon>
        <taxon>Heracleum</taxon>
    </lineage>
</organism>
<protein>
    <recommendedName>
        <fullName evidence="4">Late embryogenesis abundant protein LEA-2 subgroup domain-containing protein</fullName>
    </recommendedName>
</protein>
<dbReference type="AlphaFoldDB" id="A0AAD8HHS1"/>